<dbReference type="InterPro" id="IPR010824">
    <property type="entry name" value="DUF1425"/>
</dbReference>
<proteinExistence type="predicted"/>
<dbReference type="Pfam" id="PF07233">
    <property type="entry name" value="DUF1425"/>
    <property type="match status" value="1"/>
</dbReference>
<dbReference type="PROSITE" id="PS51257">
    <property type="entry name" value="PROKAR_LIPOPROTEIN"/>
    <property type="match status" value="1"/>
</dbReference>
<evidence type="ECO:0008006" key="4">
    <source>
        <dbReference type="Google" id="ProtNLM"/>
    </source>
</evidence>
<reference evidence="2 3" key="1">
    <citation type="submission" date="2016-01" db="EMBL/GenBank/DDBJ databases">
        <title>High potential of lignocellulose degradation of a new Verrucomicrobia species.</title>
        <authorList>
            <person name="Wang Y."/>
            <person name="Shi Y."/>
            <person name="Qiu Z."/>
            <person name="Liu S."/>
            <person name="Yang H."/>
        </authorList>
    </citation>
    <scope>NUCLEOTIDE SEQUENCE [LARGE SCALE GENOMIC DNA]</scope>
    <source>
        <strain evidence="2 3">TSB47</strain>
    </source>
</reference>
<accession>A0A178IPW3</accession>
<keyword evidence="3" id="KW-1185">Reference proteome</keyword>
<name>A0A178IPW3_9BACT</name>
<keyword evidence="1" id="KW-0732">Signal</keyword>
<dbReference type="AlphaFoldDB" id="A0A178IPW3"/>
<protein>
    <recommendedName>
        <fullName evidence="4">DUF1425 domain-containing protein</fullName>
    </recommendedName>
</protein>
<comment type="caution">
    <text evidence="2">The sequence shown here is derived from an EMBL/GenBank/DDBJ whole genome shotgun (WGS) entry which is preliminary data.</text>
</comment>
<dbReference type="Gene3D" id="2.60.40.3230">
    <property type="match status" value="1"/>
</dbReference>
<dbReference type="Proteomes" id="UP000078486">
    <property type="component" value="Unassembled WGS sequence"/>
</dbReference>
<organism evidence="2 3">
    <name type="scientific">Termitidicoccus mucosus</name>
    <dbReference type="NCBI Taxonomy" id="1184151"/>
    <lineage>
        <taxon>Bacteria</taxon>
        <taxon>Pseudomonadati</taxon>
        <taxon>Verrucomicrobiota</taxon>
        <taxon>Opitutia</taxon>
        <taxon>Opitutales</taxon>
        <taxon>Opitutaceae</taxon>
        <taxon>Termitidicoccus</taxon>
    </lineage>
</organism>
<dbReference type="RefSeq" id="WP_068773219.1">
    <property type="nucleotide sequence ID" value="NZ_CP109796.1"/>
</dbReference>
<dbReference type="EMBL" id="LRRQ01000002">
    <property type="protein sequence ID" value="OAM91930.1"/>
    <property type="molecule type" value="Genomic_DNA"/>
</dbReference>
<feature type="signal peptide" evidence="1">
    <location>
        <begin position="1"/>
        <end position="23"/>
    </location>
</feature>
<dbReference type="CDD" id="cd09030">
    <property type="entry name" value="DUF1425"/>
    <property type="match status" value="1"/>
</dbReference>
<dbReference type="InterPro" id="IPR038483">
    <property type="entry name" value="YcfL-like_sf"/>
</dbReference>
<gene>
    <name evidence="2" type="ORF">AW736_26050</name>
</gene>
<sequence>MKTIALFLAAVFALAFFSGCASKSGQSDGPYLPQDTTKYTVESTEKFVLMDRAVQYSVTCTGLQEHTTPDGRLEVVANVKNRENRRIQVQVGCVFRDAQNFSTGDETPWQTLILGEHATEAVRFTAMNDKAKTYTVRVRQAR</sequence>
<evidence type="ECO:0000313" key="3">
    <source>
        <dbReference type="Proteomes" id="UP000078486"/>
    </source>
</evidence>
<evidence type="ECO:0000256" key="1">
    <source>
        <dbReference type="SAM" id="SignalP"/>
    </source>
</evidence>
<evidence type="ECO:0000313" key="2">
    <source>
        <dbReference type="EMBL" id="OAM91930.1"/>
    </source>
</evidence>
<feature type="chain" id="PRO_5008089256" description="DUF1425 domain-containing protein" evidence="1">
    <location>
        <begin position="24"/>
        <end position="142"/>
    </location>
</feature>
<dbReference type="OrthoDB" id="193935at2"/>